<dbReference type="GO" id="GO:0005524">
    <property type="term" value="F:ATP binding"/>
    <property type="evidence" value="ECO:0007669"/>
    <property type="project" value="InterPro"/>
</dbReference>
<gene>
    <name evidence="13" type="ORF">FOZ62_018555</name>
</gene>
<evidence type="ECO:0000256" key="3">
    <source>
        <dbReference type="ARBA" id="ARBA00006559"/>
    </source>
</evidence>
<dbReference type="PANTHER" id="PTHR10848">
    <property type="entry name" value="MEIOTIC RECOMBINATION PROTEIN SPO11"/>
    <property type="match status" value="1"/>
</dbReference>
<organism evidence="13 14">
    <name type="scientific">Perkinsus olseni</name>
    <name type="common">Perkinsus atlanticus</name>
    <dbReference type="NCBI Taxonomy" id="32597"/>
    <lineage>
        <taxon>Eukaryota</taxon>
        <taxon>Sar</taxon>
        <taxon>Alveolata</taxon>
        <taxon>Perkinsozoa</taxon>
        <taxon>Perkinsea</taxon>
        <taxon>Perkinsida</taxon>
        <taxon>Perkinsidae</taxon>
        <taxon>Perkinsus</taxon>
    </lineage>
</organism>
<comment type="catalytic activity">
    <reaction evidence="1">
        <text>ATP-dependent breakage, passage and rejoining of double-stranded DNA.</text>
        <dbReference type="EC" id="5.6.2.2"/>
    </reaction>
</comment>
<dbReference type="GO" id="GO:0003677">
    <property type="term" value="F:DNA binding"/>
    <property type="evidence" value="ECO:0007669"/>
    <property type="project" value="UniProtKB-UniRule"/>
</dbReference>
<evidence type="ECO:0000256" key="1">
    <source>
        <dbReference type="ARBA" id="ARBA00000185"/>
    </source>
</evidence>
<comment type="caution">
    <text evidence="10">Lacks conserved residue(s) required for the propagation of feature annotation.</text>
</comment>
<dbReference type="EC" id="5.6.2.2" evidence="4"/>
<evidence type="ECO:0000259" key="12">
    <source>
        <dbReference type="Pfam" id="PF21180"/>
    </source>
</evidence>
<dbReference type="InterPro" id="IPR034136">
    <property type="entry name" value="TOPRIM_Topo6A/Spo11"/>
</dbReference>
<feature type="domain" description="Spo11/DNA topoisomerase VI subunit A N-terminal" evidence="11">
    <location>
        <begin position="119"/>
        <end position="187"/>
    </location>
</feature>
<evidence type="ECO:0000256" key="4">
    <source>
        <dbReference type="ARBA" id="ARBA00012895"/>
    </source>
</evidence>
<dbReference type="AlphaFoldDB" id="A0A7J6U9M4"/>
<dbReference type="GO" id="GO:0006259">
    <property type="term" value="P:DNA metabolic process"/>
    <property type="evidence" value="ECO:0007669"/>
    <property type="project" value="InterPro"/>
</dbReference>
<evidence type="ECO:0000256" key="2">
    <source>
        <dbReference type="ARBA" id="ARBA00001946"/>
    </source>
</evidence>
<dbReference type="Gene3D" id="1.10.10.10">
    <property type="entry name" value="Winged helix-like DNA-binding domain superfamily/Winged helix DNA-binding domain"/>
    <property type="match status" value="1"/>
</dbReference>
<protein>
    <recommendedName>
        <fullName evidence="4">DNA topoisomerase (ATP-hydrolyzing)</fullName>
        <ecNumber evidence="4">5.6.2.2</ecNumber>
    </recommendedName>
</protein>
<dbReference type="EMBL" id="JABANM010001503">
    <property type="protein sequence ID" value="KAF4754168.1"/>
    <property type="molecule type" value="Genomic_DNA"/>
</dbReference>
<evidence type="ECO:0000259" key="11">
    <source>
        <dbReference type="Pfam" id="PF04406"/>
    </source>
</evidence>
<dbReference type="InterPro" id="IPR013049">
    <property type="entry name" value="Spo11/TopoVI_A_N"/>
</dbReference>
<dbReference type="InterPro" id="IPR036388">
    <property type="entry name" value="WH-like_DNA-bd_sf"/>
</dbReference>
<comment type="cofactor">
    <cofactor evidence="2">
        <name>Mg(2+)</name>
        <dbReference type="ChEBI" id="CHEBI:18420"/>
    </cofactor>
</comment>
<evidence type="ECO:0000256" key="5">
    <source>
        <dbReference type="ARBA" id="ARBA00022723"/>
    </source>
</evidence>
<dbReference type="Gene3D" id="3.40.1360.10">
    <property type="match status" value="1"/>
</dbReference>
<dbReference type="InterPro" id="IPR036078">
    <property type="entry name" value="Spo11/TopoVI_A_sf"/>
</dbReference>
<dbReference type="GO" id="GO:0003918">
    <property type="term" value="F:DNA topoisomerase type II (double strand cut, ATP-hydrolyzing) activity"/>
    <property type="evidence" value="ECO:0007669"/>
    <property type="project" value="UniProtKB-EC"/>
</dbReference>
<reference evidence="13 14" key="1">
    <citation type="submission" date="2020-04" db="EMBL/GenBank/DDBJ databases">
        <title>Perkinsus olseni comparative genomics.</title>
        <authorList>
            <person name="Bogema D.R."/>
        </authorList>
    </citation>
    <scope>NUCLEOTIDE SEQUENCE [LARGE SCALE GENOMIC DNA]</scope>
    <source>
        <strain evidence="13">ATCC PRA-205</strain>
    </source>
</reference>
<dbReference type="GO" id="GO:0005694">
    <property type="term" value="C:chromosome"/>
    <property type="evidence" value="ECO:0007669"/>
    <property type="project" value="InterPro"/>
</dbReference>
<dbReference type="SUPFAM" id="SSF56726">
    <property type="entry name" value="DNA topoisomerase IV, alpha subunit"/>
    <property type="match status" value="1"/>
</dbReference>
<dbReference type="PANTHER" id="PTHR10848:SF0">
    <property type="entry name" value="MEIOTIC RECOMBINATION PROTEIN SPO11"/>
    <property type="match status" value="1"/>
</dbReference>
<evidence type="ECO:0000256" key="6">
    <source>
        <dbReference type="ARBA" id="ARBA00022842"/>
    </source>
</evidence>
<evidence type="ECO:0000256" key="9">
    <source>
        <dbReference type="ARBA" id="ARBA00023235"/>
    </source>
</evidence>
<dbReference type="GO" id="GO:0046872">
    <property type="term" value="F:metal ion binding"/>
    <property type="evidence" value="ECO:0007669"/>
    <property type="project" value="UniProtKB-KW"/>
</dbReference>
<keyword evidence="5" id="KW-0479">Metal-binding</keyword>
<dbReference type="Pfam" id="PF04406">
    <property type="entry name" value="TP6A_N"/>
    <property type="match status" value="1"/>
</dbReference>
<evidence type="ECO:0000256" key="10">
    <source>
        <dbReference type="PROSITE-ProRule" id="PRU01385"/>
    </source>
</evidence>
<keyword evidence="8 10" id="KW-0238">DNA-binding</keyword>
<dbReference type="Pfam" id="PF21180">
    <property type="entry name" value="TOP6A-Spo11_Toprim"/>
    <property type="match status" value="1"/>
</dbReference>
<dbReference type="Proteomes" id="UP000574390">
    <property type="component" value="Unassembled WGS sequence"/>
</dbReference>
<name>A0A7J6U9M4_PEROL</name>
<proteinExistence type="inferred from homology"/>
<evidence type="ECO:0000313" key="14">
    <source>
        <dbReference type="Proteomes" id="UP000574390"/>
    </source>
</evidence>
<dbReference type="InterPro" id="IPR002815">
    <property type="entry name" value="Spo11/TopoVI_A"/>
</dbReference>
<evidence type="ECO:0000313" key="13">
    <source>
        <dbReference type="EMBL" id="KAF4754168.1"/>
    </source>
</evidence>
<comment type="caution">
    <text evidence="13">The sequence shown here is derived from an EMBL/GenBank/DDBJ whole genome shotgun (WGS) entry which is preliminary data.</text>
</comment>
<evidence type="ECO:0000256" key="7">
    <source>
        <dbReference type="ARBA" id="ARBA00023029"/>
    </source>
</evidence>
<evidence type="ECO:0000256" key="8">
    <source>
        <dbReference type="ARBA" id="ARBA00023125"/>
    </source>
</evidence>
<dbReference type="CDD" id="cd00223">
    <property type="entry name" value="TOPRIM_TopoIIB_SPO"/>
    <property type="match status" value="1"/>
</dbReference>
<accession>A0A7J6U9M4</accession>
<keyword evidence="9" id="KW-0413">Isomerase</keyword>
<sequence length="424" mass="47641">MHDSVTRDRSSGLYTDLHSPHDLVTYPCGFFIHFRQNTMAVDDCGQHEEILDRIQLLTNKLLNFCENADLVGRSSSGDKSRSSTVCLDINCPCDGRHPVLCTGEANSKKITVSAGVGVKHLCQLWYIFELIQQLLTTDRTATQREFVRYYRSLGSSGTQQQLFPSQTRLNARLVEAVDLLQTERHKVGILSTAKGLLAGPRDTIFYGRDGPASVLLQLNTEAADQGITITESLVANCTSFESTARHVIVVEKDTVFQRILGQGGRHLLLGRLPCFIITARGYPDYRTIRFLSLLDDVADKQGTQRLPMWYLGDLDPHGLSIYLPYRRRLPELKWLGLSYNDIEEYNIPVKACGIQMTACDETLLRRLSANIESLPGVLADEVAYLNTSRRKFEIECMYCQGLDFLSESYLITKILADPPPHKSS</sequence>
<keyword evidence="6" id="KW-0460">Magnesium</keyword>
<dbReference type="PROSITE" id="PS52041">
    <property type="entry name" value="TOPO_IIB"/>
    <property type="match status" value="1"/>
</dbReference>
<dbReference type="PRINTS" id="PR01550">
    <property type="entry name" value="TOP6AFAMILY"/>
</dbReference>
<comment type="similarity">
    <text evidence="3 10">Belongs to the TOP6A family.</text>
</comment>
<keyword evidence="7" id="KW-0799">Topoisomerase</keyword>
<feature type="domain" description="Topoisomerase 6 subunit A/Spo11 TOPRIM" evidence="12">
    <location>
        <begin position="247"/>
        <end position="414"/>
    </location>
</feature>